<dbReference type="PROSITE" id="PS50067">
    <property type="entry name" value="KINESIN_MOTOR_2"/>
    <property type="match status" value="1"/>
</dbReference>
<dbReference type="InterPro" id="IPR001752">
    <property type="entry name" value="Kinesin_motor_dom"/>
</dbReference>
<dbReference type="AlphaFoldDB" id="A0A1R2B3D9"/>
<keyword evidence="6 11" id="KW-0175">Coiled coil</keyword>
<keyword evidence="8" id="KW-0206">Cytoskeleton</keyword>
<feature type="domain" description="Kinesin motor" evidence="13">
    <location>
        <begin position="7"/>
        <end position="338"/>
    </location>
</feature>
<dbReference type="GO" id="GO:0005524">
    <property type="term" value="F:ATP binding"/>
    <property type="evidence" value="ECO:0007669"/>
    <property type="project" value="UniProtKB-UniRule"/>
</dbReference>
<name>A0A1R2B3D9_9CILI</name>
<dbReference type="SUPFAM" id="SSF52540">
    <property type="entry name" value="P-loop containing nucleoside triphosphate hydrolases"/>
    <property type="match status" value="1"/>
</dbReference>
<keyword evidence="2" id="KW-0963">Cytoplasm</keyword>
<dbReference type="SMART" id="SM00129">
    <property type="entry name" value="KISc"/>
    <property type="match status" value="1"/>
</dbReference>
<evidence type="ECO:0000256" key="9">
    <source>
        <dbReference type="PROSITE-ProRule" id="PRU00283"/>
    </source>
</evidence>
<dbReference type="InterPro" id="IPR019821">
    <property type="entry name" value="Kinesin_motor_CS"/>
</dbReference>
<proteinExistence type="inferred from homology"/>
<dbReference type="GO" id="GO:0003777">
    <property type="term" value="F:microtubule motor activity"/>
    <property type="evidence" value="ECO:0007669"/>
    <property type="project" value="InterPro"/>
</dbReference>
<comment type="subcellular location">
    <subcellularLocation>
        <location evidence="1">Cytoplasm</location>
        <location evidence="1">Cytoskeleton</location>
    </subcellularLocation>
</comment>
<dbReference type="Gene3D" id="3.40.850.10">
    <property type="entry name" value="Kinesin motor domain"/>
    <property type="match status" value="1"/>
</dbReference>
<dbReference type="InterPro" id="IPR027640">
    <property type="entry name" value="Kinesin-like_fam"/>
</dbReference>
<dbReference type="PROSITE" id="PS00411">
    <property type="entry name" value="KINESIN_MOTOR_1"/>
    <property type="match status" value="1"/>
</dbReference>
<evidence type="ECO:0000256" key="11">
    <source>
        <dbReference type="SAM" id="Coils"/>
    </source>
</evidence>
<evidence type="ECO:0000256" key="5">
    <source>
        <dbReference type="ARBA" id="ARBA00022840"/>
    </source>
</evidence>
<dbReference type="GO" id="GO:0007018">
    <property type="term" value="P:microtubule-based movement"/>
    <property type="evidence" value="ECO:0007669"/>
    <property type="project" value="InterPro"/>
</dbReference>
<keyword evidence="15" id="KW-1185">Reference proteome</keyword>
<dbReference type="PANTHER" id="PTHR47969:SF21">
    <property type="entry name" value="KINESIN-LIKE PROTEIN"/>
    <property type="match status" value="1"/>
</dbReference>
<dbReference type="PANTHER" id="PTHR47969">
    <property type="entry name" value="CHROMOSOME-ASSOCIATED KINESIN KIF4A-RELATED"/>
    <property type="match status" value="1"/>
</dbReference>
<dbReference type="EMBL" id="MPUH01001004">
    <property type="protein sequence ID" value="OMJ71298.1"/>
    <property type="molecule type" value="Genomic_DNA"/>
</dbReference>
<comment type="similarity">
    <text evidence="9 10">Belongs to the TRAFAC class myosin-kinesin ATPase superfamily. Kinesin family.</text>
</comment>
<reference evidence="14 15" key="1">
    <citation type="submission" date="2016-11" db="EMBL/GenBank/DDBJ databases">
        <title>The macronuclear genome of Stentor coeruleus: a giant cell with tiny introns.</title>
        <authorList>
            <person name="Slabodnick M."/>
            <person name="Ruby J.G."/>
            <person name="Reiff S.B."/>
            <person name="Swart E.C."/>
            <person name="Gosai S."/>
            <person name="Prabakaran S."/>
            <person name="Witkowska E."/>
            <person name="Larue G.E."/>
            <person name="Fisher S."/>
            <person name="Freeman R.M."/>
            <person name="Gunawardena J."/>
            <person name="Chu W."/>
            <person name="Stover N.A."/>
            <person name="Gregory B.D."/>
            <person name="Nowacki M."/>
            <person name="Derisi J."/>
            <person name="Roy S.W."/>
            <person name="Marshall W.F."/>
            <person name="Sood P."/>
        </authorList>
    </citation>
    <scope>NUCLEOTIDE SEQUENCE [LARGE SCALE GENOMIC DNA]</scope>
    <source>
        <strain evidence="14">WM001</strain>
    </source>
</reference>
<evidence type="ECO:0000256" key="3">
    <source>
        <dbReference type="ARBA" id="ARBA00022701"/>
    </source>
</evidence>
<dbReference type="InterPro" id="IPR027417">
    <property type="entry name" value="P-loop_NTPase"/>
</dbReference>
<keyword evidence="3 10" id="KW-0493">Microtubule</keyword>
<evidence type="ECO:0000259" key="13">
    <source>
        <dbReference type="PROSITE" id="PS50067"/>
    </source>
</evidence>
<evidence type="ECO:0000256" key="1">
    <source>
        <dbReference type="ARBA" id="ARBA00004245"/>
    </source>
</evidence>
<dbReference type="Proteomes" id="UP000187209">
    <property type="component" value="Unassembled WGS sequence"/>
</dbReference>
<dbReference type="GO" id="GO:0008017">
    <property type="term" value="F:microtubule binding"/>
    <property type="evidence" value="ECO:0007669"/>
    <property type="project" value="InterPro"/>
</dbReference>
<feature type="coiled-coil region" evidence="11">
    <location>
        <begin position="401"/>
        <end position="583"/>
    </location>
</feature>
<dbReference type="Pfam" id="PF00225">
    <property type="entry name" value="Kinesin"/>
    <property type="match status" value="1"/>
</dbReference>
<dbReference type="FunFam" id="3.40.850.10:FF:000029">
    <property type="entry name" value="Kinesin-like protein KIF17"/>
    <property type="match status" value="1"/>
</dbReference>
<feature type="binding site" evidence="9">
    <location>
        <begin position="94"/>
        <end position="101"/>
    </location>
    <ligand>
        <name>ATP</name>
        <dbReference type="ChEBI" id="CHEBI:30616"/>
    </ligand>
</feature>
<protein>
    <recommendedName>
        <fullName evidence="10">Kinesin-like protein</fullName>
    </recommendedName>
</protein>
<comment type="caution">
    <text evidence="14">The sequence shown here is derived from an EMBL/GenBank/DDBJ whole genome shotgun (WGS) entry which is preliminary data.</text>
</comment>
<sequence>MSKKVESVKVIVRCRPLSSKELADNREAIVRVDTRKAEISIRSMKSDVNEPPKAFTYDYAYGSESSQERIYIETAYPIVESVLEGYNGTIFAYGQTGTGKTFTMEGIEDPPEDRGILPRAFEQIFYGVEQHPDTQFLICASFLEIYNEEVHDLLSKNSKNKLDIKENAEGVFYVKDLTSMVVKSILEMKEVMEAGRKNRHVGETMMNRDSSRSHCIFCIKIETSETDKSGMNHYKAAKLNLVDLAGSERQAKTGATGDRLKEATNINKSLLTLGNVISALVDGVSTHVPYRDSKLTKLLQDSLGGNTRTVMIANIGPADWNYDETISTLRYANRAKNIQNKPKINEDPKDALLREFQDEISRLRAQLESQGGGLTYDQATMGGQILGKSQPKIVEVEKVIKVENKEKIAEMEKKLNQETEEIKNLTEQRKKEIETQKNLAEDEKKRLLDELQKTVEERQQEKEKQQNLIKKLKQMEEKLVQGSQMMENAVRQEQELQKAKNELEMRARQEKQLARELEKRAEENLNLEQRFSSQQEEIEDKNKKLKRLYTKYQATVSEIGDLQHEFQLERQDLVEEIRSLTQQVKLRNLVLTNFIPQEEIMHIERIARWDDESEEWSLPRLDLTGNSIRGVRRENYKKKGPNKKDIEEYDGMVSQKVQSTVQSILQEYNNEEVMPIDTNPGIYFIYGEDGPMREENDVKAQKQKRTKTGKRPGTASKKGKRPGTGQSEAVKKEPQDAYPKAKGLVPGRG</sequence>
<evidence type="ECO:0000256" key="10">
    <source>
        <dbReference type="RuleBase" id="RU000394"/>
    </source>
</evidence>
<feature type="compositionally biased region" description="Basic residues" evidence="12">
    <location>
        <begin position="701"/>
        <end position="710"/>
    </location>
</feature>
<evidence type="ECO:0000256" key="7">
    <source>
        <dbReference type="ARBA" id="ARBA00023175"/>
    </source>
</evidence>
<organism evidence="14 15">
    <name type="scientific">Stentor coeruleus</name>
    <dbReference type="NCBI Taxonomy" id="5963"/>
    <lineage>
        <taxon>Eukaryota</taxon>
        <taxon>Sar</taxon>
        <taxon>Alveolata</taxon>
        <taxon>Ciliophora</taxon>
        <taxon>Postciliodesmatophora</taxon>
        <taxon>Heterotrichea</taxon>
        <taxon>Heterotrichida</taxon>
        <taxon>Stentoridae</taxon>
        <taxon>Stentor</taxon>
    </lineage>
</organism>
<keyword evidence="7 9" id="KW-0505">Motor protein</keyword>
<evidence type="ECO:0000256" key="2">
    <source>
        <dbReference type="ARBA" id="ARBA00022490"/>
    </source>
</evidence>
<evidence type="ECO:0000256" key="4">
    <source>
        <dbReference type="ARBA" id="ARBA00022741"/>
    </source>
</evidence>
<dbReference type="GO" id="GO:0005874">
    <property type="term" value="C:microtubule"/>
    <property type="evidence" value="ECO:0007669"/>
    <property type="project" value="UniProtKB-KW"/>
</dbReference>
<dbReference type="PRINTS" id="PR00380">
    <property type="entry name" value="KINESINHEAVY"/>
</dbReference>
<evidence type="ECO:0000313" key="14">
    <source>
        <dbReference type="EMBL" id="OMJ71298.1"/>
    </source>
</evidence>
<keyword evidence="5 9" id="KW-0067">ATP-binding</keyword>
<evidence type="ECO:0000256" key="12">
    <source>
        <dbReference type="SAM" id="MobiDB-lite"/>
    </source>
</evidence>
<evidence type="ECO:0000256" key="8">
    <source>
        <dbReference type="ARBA" id="ARBA00023212"/>
    </source>
</evidence>
<dbReference type="OrthoDB" id="3176171at2759"/>
<evidence type="ECO:0000256" key="6">
    <source>
        <dbReference type="ARBA" id="ARBA00023054"/>
    </source>
</evidence>
<keyword evidence="4 9" id="KW-0547">Nucleotide-binding</keyword>
<feature type="region of interest" description="Disordered" evidence="12">
    <location>
        <begin position="693"/>
        <end position="749"/>
    </location>
</feature>
<dbReference type="InterPro" id="IPR036961">
    <property type="entry name" value="Kinesin_motor_dom_sf"/>
</dbReference>
<gene>
    <name evidence="14" type="ORF">SteCoe_30538</name>
</gene>
<accession>A0A1R2B3D9</accession>
<evidence type="ECO:0000313" key="15">
    <source>
        <dbReference type="Proteomes" id="UP000187209"/>
    </source>
</evidence>